<keyword evidence="7 12" id="KW-0456">Lyase</keyword>
<dbReference type="GO" id="GO:0005829">
    <property type="term" value="C:cytosol"/>
    <property type="evidence" value="ECO:0007669"/>
    <property type="project" value="TreeGrafter"/>
</dbReference>
<evidence type="ECO:0000256" key="2">
    <source>
        <dbReference type="ARBA" id="ARBA00022485"/>
    </source>
</evidence>
<dbReference type="AlphaFoldDB" id="A0A506URS3"/>
<dbReference type="PANTHER" id="PTHR43661:SF1">
    <property type="entry name" value="PHOSPHOGLUCONATE DEHYDRATASE"/>
    <property type="match status" value="1"/>
</dbReference>
<accession>A0A506URS3</accession>
<protein>
    <recommendedName>
        <fullName evidence="9">Phosphogluconate dehydratase</fullName>
        <ecNumber evidence="9">4.2.1.12</ecNumber>
    </recommendedName>
</protein>
<dbReference type="PROSITE" id="PS00887">
    <property type="entry name" value="ILVD_EDD_2"/>
    <property type="match status" value="1"/>
</dbReference>
<evidence type="ECO:0000256" key="7">
    <source>
        <dbReference type="ARBA" id="ARBA00023239"/>
    </source>
</evidence>
<evidence type="ECO:0000256" key="5">
    <source>
        <dbReference type="ARBA" id="ARBA00023014"/>
    </source>
</evidence>
<dbReference type="Proteomes" id="UP000315037">
    <property type="component" value="Unassembled WGS sequence"/>
</dbReference>
<evidence type="ECO:0000256" key="4">
    <source>
        <dbReference type="ARBA" id="ARBA00023004"/>
    </source>
</evidence>
<gene>
    <name evidence="12" type="ORF">E3202_03435</name>
</gene>
<dbReference type="PROSITE" id="PS00886">
    <property type="entry name" value="ILVD_EDD_1"/>
    <property type="match status" value="1"/>
</dbReference>
<keyword evidence="2" id="KW-0004">4Fe-4S</keyword>
<dbReference type="GO" id="GO:0051539">
    <property type="term" value="F:4 iron, 4 sulfur cluster binding"/>
    <property type="evidence" value="ECO:0007669"/>
    <property type="project" value="UniProtKB-KW"/>
</dbReference>
<dbReference type="Pfam" id="PF00920">
    <property type="entry name" value="ILVD_EDD_N"/>
    <property type="match status" value="1"/>
</dbReference>
<dbReference type="EMBL" id="SORZ01000001">
    <property type="protein sequence ID" value="TPW35979.1"/>
    <property type="molecule type" value="Genomic_DNA"/>
</dbReference>
<dbReference type="InterPro" id="IPR004786">
    <property type="entry name" value="6-phosphgluc_deHydtase"/>
</dbReference>
<evidence type="ECO:0000256" key="6">
    <source>
        <dbReference type="ARBA" id="ARBA00023064"/>
    </source>
</evidence>
<keyword evidence="3" id="KW-0479">Metal-binding</keyword>
<dbReference type="EC" id="4.2.1.12" evidence="9"/>
<dbReference type="GO" id="GO:0004456">
    <property type="term" value="F:phosphogluconate dehydratase activity"/>
    <property type="evidence" value="ECO:0007669"/>
    <property type="project" value="UniProtKB-UniRule"/>
</dbReference>
<dbReference type="GO" id="GO:0019521">
    <property type="term" value="P:D-gluconate metabolic process"/>
    <property type="evidence" value="ECO:0007669"/>
    <property type="project" value="UniProtKB-KW"/>
</dbReference>
<keyword evidence="13" id="KW-1185">Reference proteome</keyword>
<dbReference type="PANTHER" id="PTHR43661">
    <property type="entry name" value="D-XYLONATE DEHYDRATASE"/>
    <property type="match status" value="1"/>
</dbReference>
<dbReference type="FunFam" id="3.50.30.80:FF:000001">
    <property type="entry name" value="Dihydroxy-acid dehydratase"/>
    <property type="match status" value="1"/>
</dbReference>
<keyword evidence="8" id="KW-0119">Carbohydrate metabolism</keyword>
<evidence type="ECO:0000259" key="10">
    <source>
        <dbReference type="Pfam" id="PF00920"/>
    </source>
</evidence>
<keyword evidence="5" id="KW-0411">Iron-sulfur</keyword>
<dbReference type="NCBIfam" id="TIGR01196">
    <property type="entry name" value="edd"/>
    <property type="match status" value="1"/>
</dbReference>
<dbReference type="SUPFAM" id="SSF143975">
    <property type="entry name" value="IlvD/EDD N-terminal domain-like"/>
    <property type="match status" value="1"/>
</dbReference>
<dbReference type="Pfam" id="PF24877">
    <property type="entry name" value="ILV_EDD_C"/>
    <property type="match status" value="1"/>
</dbReference>
<sequence>MSLNSVVERVTARVTERSKGSRRRYLELMERNRQKGVNRTRLSCSNMAHAVAAEPDAIKEELIHPKPRHPNIGIITTYNDMLSAHQPYEHYPEQIKLFAREVGATAQVAAGAPAMCDGVTQGQEGMDLSLFSRDVIGQSTAVGLSHGMYEAAALLGICDKIVPGLLMGALRFGYLPTMLIPGGPMTSGLPNEEKVKIRKLFIEGKVSENELMHAEMASYHAPGTCTFYGTANTNQMVVEFMGLMMPDSAFAITNTPLRQGLTRAAIHRLAEMGLHSANPRPLTEVVTEKSVVNAIVGLMATGGSTNLTIHLPAIARAAGIIIDWEDYNLLSDVVPDLAKIYPSSAADINAFNEAGGVPSVISELISADLLHTDVKTVYGDNLKDYAQRAILKGKDIVYAPAEPSKNHDVLRPLSNPFSKTGGLKMLEGNLGRGVTKVSAVEPQNLVVEAPAKVFHTQDAVKAAQKNGELDQDTVVVVLHQGPRANGMPELHMLIPVLGVQMDKGYHMALVTDGRLSGASGSVPSAVHVWPEAQVGGPLAKVRDGDMIRVDGRTGKLEVLVDKKEFDAREAVPPVKPDIGTGRELFAMMRHFAPCPEEGGSAMLRLMDEDLEKVGDNFSGEFTV</sequence>
<feature type="domain" description="Dihydroxy-acid/6-phosphogluconate dehydratase N-terminal" evidence="10">
    <location>
        <begin position="70"/>
        <end position="384"/>
    </location>
</feature>
<evidence type="ECO:0000313" key="12">
    <source>
        <dbReference type="EMBL" id="TPW35979.1"/>
    </source>
</evidence>
<reference evidence="12 13" key="1">
    <citation type="submission" date="2019-03" db="EMBL/GenBank/DDBJ databases">
        <title>The complete genome sequence of Neokomagataea sp. Jb2 NBRC113641.</title>
        <authorList>
            <person name="Chua K.-O."/>
            <person name="Chan K.-G."/>
            <person name="See-Too W.-S."/>
        </authorList>
    </citation>
    <scope>NUCLEOTIDE SEQUENCE [LARGE SCALE GENOMIC DNA]</scope>
    <source>
        <strain evidence="12 13">Jb2</strain>
    </source>
</reference>
<dbReference type="GO" id="GO:0046872">
    <property type="term" value="F:metal ion binding"/>
    <property type="evidence" value="ECO:0007669"/>
    <property type="project" value="UniProtKB-KW"/>
</dbReference>
<dbReference type="Gene3D" id="3.50.30.80">
    <property type="entry name" value="IlvD/EDD C-terminal domain-like"/>
    <property type="match status" value="1"/>
</dbReference>
<evidence type="ECO:0000256" key="9">
    <source>
        <dbReference type="NCBIfam" id="TIGR01196"/>
    </source>
</evidence>
<dbReference type="SUPFAM" id="SSF52016">
    <property type="entry name" value="LeuD/IlvD-like"/>
    <property type="match status" value="1"/>
</dbReference>
<keyword evidence="4" id="KW-0408">Iron</keyword>
<dbReference type="InterPro" id="IPR037237">
    <property type="entry name" value="IlvD/EDD_N"/>
</dbReference>
<keyword evidence="6" id="KW-0311">Gluconate utilization</keyword>
<evidence type="ECO:0000256" key="3">
    <source>
        <dbReference type="ARBA" id="ARBA00022723"/>
    </source>
</evidence>
<comment type="caution">
    <text evidence="12">The sequence shown here is derived from an EMBL/GenBank/DDBJ whole genome shotgun (WGS) entry which is preliminary data.</text>
</comment>
<dbReference type="RefSeq" id="WP_165599482.1">
    <property type="nucleotide sequence ID" value="NZ_SORY01000002.1"/>
</dbReference>
<name>A0A506URS3_9PROT</name>
<dbReference type="InterPro" id="IPR056740">
    <property type="entry name" value="ILV_EDD_C"/>
</dbReference>
<comment type="similarity">
    <text evidence="1">Belongs to the IlvD/Edd family.</text>
</comment>
<evidence type="ECO:0000313" key="13">
    <source>
        <dbReference type="Proteomes" id="UP000315037"/>
    </source>
</evidence>
<feature type="domain" description="Dihydroxy-acid/6-phosphogluconate dehydratase C-terminal" evidence="11">
    <location>
        <begin position="408"/>
        <end position="594"/>
    </location>
</feature>
<dbReference type="InterPro" id="IPR042096">
    <property type="entry name" value="Dihydro-acid_dehy_C"/>
</dbReference>
<evidence type="ECO:0000259" key="11">
    <source>
        <dbReference type="Pfam" id="PF24877"/>
    </source>
</evidence>
<dbReference type="InterPro" id="IPR020558">
    <property type="entry name" value="DiOHA_6PGluconate_deHydtase_CS"/>
</dbReference>
<evidence type="ECO:0000256" key="8">
    <source>
        <dbReference type="ARBA" id="ARBA00023277"/>
    </source>
</evidence>
<dbReference type="InterPro" id="IPR000581">
    <property type="entry name" value="ILV_EDD_N"/>
</dbReference>
<dbReference type="GO" id="GO:0009255">
    <property type="term" value="P:Entner-Doudoroff pathway through 6-phosphogluconate"/>
    <property type="evidence" value="ECO:0007669"/>
    <property type="project" value="UniProtKB-UniRule"/>
</dbReference>
<organism evidence="12 13">
    <name type="scientific">Oecophyllibacter saccharovorans</name>
    <dbReference type="NCBI Taxonomy" id="2558360"/>
    <lineage>
        <taxon>Bacteria</taxon>
        <taxon>Pseudomonadati</taxon>
        <taxon>Pseudomonadota</taxon>
        <taxon>Alphaproteobacteria</taxon>
        <taxon>Acetobacterales</taxon>
        <taxon>Acetobacteraceae</taxon>
        <taxon>Oecophyllibacter</taxon>
    </lineage>
</organism>
<proteinExistence type="inferred from homology"/>
<evidence type="ECO:0000256" key="1">
    <source>
        <dbReference type="ARBA" id="ARBA00006486"/>
    </source>
</evidence>